<dbReference type="InterPro" id="IPR044973">
    <property type="entry name" value="AAF-like"/>
</dbReference>
<organism evidence="2 3">
    <name type="scientific">Brassica cretica</name>
    <name type="common">Mustard</name>
    <dbReference type="NCBI Taxonomy" id="69181"/>
    <lineage>
        <taxon>Eukaryota</taxon>
        <taxon>Viridiplantae</taxon>
        <taxon>Streptophyta</taxon>
        <taxon>Embryophyta</taxon>
        <taxon>Tracheophyta</taxon>
        <taxon>Spermatophyta</taxon>
        <taxon>Magnoliopsida</taxon>
        <taxon>eudicotyledons</taxon>
        <taxon>Gunneridae</taxon>
        <taxon>Pentapetalae</taxon>
        <taxon>rosids</taxon>
        <taxon>malvids</taxon>
        <taxon>Brassicales</taxon>
        <taxon>Brassicaceae</taxon>
        <taxon>Brassiceae</taxon>
        <taxon>Brassica</taxon>
    </lineage>
</organism>
<name>A0A8S9Q2F6_BRACR</name>
<dbReference type="PANTHER" id="PTHR36725:SF1">
    <property type="entry name" value="SENESCENCE-ASSOCIATED PROTEIN AAF, CHLOROLPLASTIC"/>
    <property type="match status" value="1"/>
</dbReference>
<dbReference type="GO" id="GO:0010150">
    <property type="term" value="P:leaf senescence"/>
    <property type="evidence" value="ECO:0007669"/>
    <property type="project" value="InterPro"/>
</dbReference>
<accession>A0A8S9Q2F6</accession>
<sequence>MPRRRSSSSQVLVEYVSNDAKFVNERARSDFVLLSRGIMRLDARARQDVAILGSGFLKLDARAREDTEKIDRNVKRKAERLHHIASILKNIAQSKLKNAADKHWSDGALEADLRRADYRAKQRAMEDALMALEFIQNIHDMMVQKMVDSLVMSETDYLYNQEFKFSRIDLKAAYFGLYFRYLQREVVRIDIPMALNVSKVVPSSPILAKRVNASRSQRVLLAFSPKKGSSSAEELQGGLSCTKPVTFVTSRRSSSSTLCFLGKSQDTETKPHEDSPNSQIVQKEGEKKVMPRRRSSSSQVLVEYVSNDAKFVNERARSDFVLLSRGIMRLDARARQDVAILGSGFLKLDARAREDTEKIDRNVKRKAERLHHIASILKNIAQSKLKNAADKHWSDGALEADLRRADYRAKQRAMEDALMALEFIKNIHDMMVQKMVDSLVMSETGTTDRISLEKNGKALDFFPGEVSSDRISAIEEAYRKTGTTDRISLEKNGKALDFFPGEVSSDRISAIEEAYRSMASALSEADGIIDYTDPEELELLVTTLIDLDAMDGKSSASLLAECSISPDVNTRKALANALAAAPSMWTLGNAGMGALQVITILANLALDNCVLQIFDCYRPIGSRGLRKTVTQQLQQLLRERSLR</sequence>
<dbReference type="PANTHER" id="PTHR36725">
    <property type="entry name" value="SENESCENCE-ASSOCIATED PROTEIN AAF, CHLOROLPLASTIC"/>
    <property type="match status" value="1"/>
</dbReference>
<reference evidence="2" key="1">
    <citation type="submission" date="2019-12" db="EMBL/GenBank/DDBJ databases">
        <title>Genome sequencing and annotation of Brassica cretica.</title>
        <authorList>
            <person name="Studholme D.J."/>
            <person name="Sarris P."/>
        </authorList>
    </citation>
    <scope>NUCLEOTIDE SEQUENCE</scope>
    <source>
        <strain evidence="2">PFS-109/04</strain>
        <tissue evidence="2">Leaf</tissue>
    </source>
</reference>
<proteinExistence type="predicted"/>
<protein>
    <submittedName>
        <fullName evidence="2">Uncharacterized protein</fullName>
    </submittedName>
</protein>
<comment type="caution">
    <text evidence="2">The sequence shown here is derived from an EMBL/GenBank/DDBJ whole genome shotgun (WGS) entry which is preliminary data.</text>
</comment>
<gene>
    <name evidence="2" type="ORF">F2Q69_00050852</name>
</gene>
<feature type="compositionally biased region" description="Basic and acidic residues" evidence="1">
    <location>
        <begin position="265"/>
        <end position="275"/>
    </location>
</feature>
<dbReference type="AlphaFoldDB" id="A0A8S9Q2F6"/>
<dbReference type="GO" id="GO:0034599">
    <property type="term" value="P:cellular response to oxidative stress"/>
    <property type="evidence" value="ECO:0007669"/>
    <property type="project" value="TreeGrafter"/>
</dbReference>
<evidence type="ECO:0000313" key="3">
    <source>
        <dbReference type="Proteomes" id="UP000712600"/>
    </source>
</evidence>
<evidence type="ECO:0000313" key="2">
    <source>
        <dbReference type="EMBL" id="KAF3524856.1"/>
    </source>
</evidence>
<dbReference type="EMBL" id="QGKX02001347">
    <property type="protein sequence ID" value="KAF3524856.1"/>
    <property type="molecule type" value="Genomic_DNA"/>
</dbReference>
<feature type="region of interest" description="Disordered" evidence="1">
    <location>
        <begin position="263"/>
        <end position="293"/>
    </location>
</feature>
<evidence type="ECO:0000256" key="1">
    <source>
        <dbReference type="SAM" id="MobiDB-lite"/>
    </source>
</evidence>
<dbReference type="GO" id="GO:0009507">
    <property type="term" value="C:chloroplast"/>
    <property type="evidence" value="ECO:0007669"/>
    <property type="project" value="TreeGrafter"/>
</dbReference>
<dbReference type="Proteomes" id="UP000712600">
    <property type="component" value="Unassembled WGS sequence"/>
</dbReference>